<sequence>MSLASDTSVNYERKGYGRGLILGLTMAETMLLLVFCLLLAAGAIIAKKEKEAAEAKKSTIEAMERARLAETEADKARKENEALLTQVAKMMESATGKRIPDDEWRELVKAKQDVARIEKSGLTVEEAIKHAPVTKVMKEQALDEKTARELVPAVKKLAERGITAEETEKMASSLSVLRDNGFAEKDNPAVELAAALDKAAKATEEGNSKPHEWPPIISMSELEGYNFKVGSAELSDTFEIKLREKASEIAGRAKEYGVDLIEVIGHTDEQAMAGAVSNMDKGLKAVLDGEKPIASLHPADNAGLGLARAISVAELLESLPELKGLTILPMSGGQLILPGDRLTDGAQSGDVKARRRIEIRVRQRAEAIHSAYSSPG</sequence>
<gene>
    <name evidence="3" type="ORF">SAMN04488498_1384</name>
</gene>
<proteinExistence type="predicted"/>
<name>A0A1I4F7R4_9HYPH</name>
<keyword evidence="2" id="KW-1133">Transmembrane helix</keyword>
<evidence type="ECO:0000313" key="3">
    <source>
        <dbReference type="EMBL" id="SFL13330.1"/>
    </source>
</evidence>
<keyword evidence="1" id="KW-0175">Coiled coil</keyword>
<evidence type="ECO:0000256" key="1">
    <source>
        <dbReference type="SAM" id="Coils"/>
    </source>
</evidence>
<dbReference type="AlphaFoldDB" id="A0A1I4F7R4"/>
<dbReference type="SUPFAM" id="SSF103088">
    <property type="entry name" value="OmpA-like"/>
    <property type="match status" value="1"/>
</dbReference>
<dbReference type="RefSeq" id="WP_149764003.1">
    <property type="nucleotide sequence ID" value="NZ_BSPE01000004.1"/>
</dbReference>
<keyword evidence="2" id="KW-0472">Membrane</keyword>
<feature type="coiled-coil region" evidence="1">
    <location>
        <begin position="46"/>
        <end position="93"/>
    </location>
</feature>
<protein>
    <submittedName>
        <fullName evidence="3">OmpA family protein</fullName>
    </submittedName>
</protein>
<evidence type="ECO:0000313" key="4">
    <source>
        <dbReference type="Proteomes" id="UP000323300"/>
    </source>
</evidence>
<reference evidence="3 4" key="1">
    <citation type="submission" date="2016-10" db="EMBL/GenBank/DDBJ databases">
        <authorList>
            <person name="Varghese N."/>
            <person name="Submissions S."/>
        </authorList>
    </citation>
    <scope>NUCLEOTIDE SEQUENCE [LARGE SCALE GENOMIC DNA]</scope>
    <source>
        <strain evidence="3 4">DSM 21822</strain>
    </source>
</reference>
<dbReference type="InterPro" id="IPR036737">
    <property type="entry name" value="OmpA-like_sf"/>
</dbReference>
<feature type="transmembrane region" description="Helical" evidence="2">
    <location>
        <begin position="20"/>
        <end position="46"/>
    </location>
</feature>
<dbReference type="OrthoDB" id="559153at2"/>
<keyword evidence="2" id="KW-0812">Transmembrane</keyword>
<organism evidence="3 4">
    <name type="scientific">Neomesorhizobium albiziae</name>
    <dbReference type="NCBI Taxonomy" id="335020"/>
    <lineage>
        <taxon>Bacteria</taxon>
        <taxon>Pseudomonadati</taxon>
        <taxon>Pseudomonadota</taxon>
        <taxon>Alphaproteobacteria</taxon>
        <taxon>Hyphomicrobiales</taxon>
        <taxon>Phyllobacteriaceae</taxon>
        <taxon>Neomesorhizobium</taxon>
    </lineage>
</organism>
<keyword evidence="4" id="KW-1185">Reference proteome</keyword>
<accession>A0A1I4F7R4</accession>
<dbReference type="Proteomes" id="UP000323300">
    <property type="component" value="Unassembled WGS sequence"/>
</dbReference>
<dbReference type="Gene3D" id="3.30.1330.60">
    <property type="entry name" value="OmpA-like domain"/>
    <property type="match status" value="1"/>
</dbReference>
<dbReference type="EMBL" id="FOSL01000038">
    <property type="protein sequence ID" value="SFL13330.1"/>
    <property type="molecule type" value="Genomic_DNA"/>
</dbReference>
<evidence type="ECO:0000256" key="2">
    <source>
        <dbReference type="SAM" id="Phobius"/>
    </source>
</evidence>